<dbReference type="Proteomes" id="UP001144978">
    <property type="component" value="Unassembled WGS sequence"/>
</dbReference>
<protein>
    <submittedName>
        <fullName evidence="1">Uncharacterized protein</fullName>
    </submittedName>
</protein>
<sequence length="221" mass="23500">MTVALRAGVPLCVRLSWQRTGRCDARCSDSDTHSPIDVPSLVSSLSPPILPSLYGNSLSHPALPCKSSPPLAKHASSPHTTLPVIVPTLVAWSVTLSLPYIDHIIVEMSNVFLPTIRSVPVVPSPSAVRRFLCSAAHSCHPSSSVLSRPRFVPARRLAAIIVKASCIISTSAVATTSICTIVSICLVITGIVFRTPHPHCTTSAPSFWHTPSARKLPPARG</sequence>
<evidence type="ECO:0000313" key="2">
    <source>
        <dbReference type="Proteomes" id="UP001144978"/>
    </source>
</evidence>
<dbReference type="EMBL" id="JANSHE010002246">
    <property type="protein sequence ID" value="KAJ2993700.1"/>
    <property type="molecule type" value="Genomic_DNA"/>
</dbReference>
<reference evidence="1" key="1">
    <citation type="submission" date="2022-08" db="EMBL/GenBank/DDBJ databases">
        <title>Genome Sequence of Pycnoporus sanguineus.</title>
        <authorList>
            <person name="Buettner E."/>
        </authorList>
    </citation>
    <scope>NUCLEOTIDE SEQUENCE</scope>
    <source>
        <strain evidence="1">CG-C14</strain>
    </source>
</reference>
<comment type="caution">
    <text evidence="1">The sequence shown here is derived from an EMBL/GenBank/DDBJ whole genome shotgun (WGS) entry which is preliminary data.</text>
</comment>
<keyword evidence="2" id="KW-1185">Reference proteome</keyword>
<evidence type="ECO:0000313" key="1">
    <source>
        <dbReference type="EMBL" id="KAJ2993700.1"/>
    </source>
</evidence>
<proteinExistence type="predicted"/>
<name>A0ACC1PJQ4_9APHY</name>
<organism evidence="1 2">
    <name type="scientific">Trametes sanguinea</name>
    <dbReference type="NCBI Taxonomy" id="158606"/>
    <lineage>
        <taxon>Eukaryota</taxon>
        <taxon>Fungi</taxon>
        <taxon>Dikarya</taxon>
        <taxon>Basidiomycota</taxon>
        <taxon>Agaricomycotina</taxon>
        <taxon>Agaricomycetes</taxon>
        <taxon>Polyporales</taxon>
        <taxon>Polyporaceae</taxon>
        <taxon>Trametes</taxon>
    </lineage>
</organism>
<gene>
    <name evidence="1" type="ORF">NUW54_g7674</name>
</gene>
<accession>A0ACC1PJQ4</accession>